<dbReference type="Proteomes" id="UP000008144">
    <property type="component" value="Unassembled WGS sequence"/>
</dbReference>
<proteinExistence type="predicted"/>
<keyword evidence="1" id="KW-0732">Signal</keyword>
<protein>
    <submittedName>
        <fullName evidence="2">Uncharacterized protein</fullName>
    </submittedName>
</protein>
<reference evidence="2" key="2">
    <citation type="submission" date="2025-08" db="UniProtKB">
        <authorList>
            <consortium name="Ensembl"/>
        </authorList>
    </citation>
    <scope>IDENTIFICATION</scope>
</reference>
<dbReference type="InterPro" id="IPR052387">
    <property type="entry name" value="Fibrocystin"/>
</dbReference>
<evidence type="ECO:0000313" key="3">
    <source>
        <dbReference type="Proteomes" id="UP000008144"/>
    </source>
</evidence>
<dbReference type="AlphaFoldDB" id="H2XU86"/>
<evidence type="ECO:0000313" key="2">
    <source>
        <dbReference type="Ensembl" id="ENSCINP00000033220.1"/>
    </source>
</evidence>
<evidence type="ECO:0000256" key="1">
    <source>
        <dbReference type="ARBA" id="ARBA00022729"/>
    </source>
</evidence>
<keyword evidence="3" id="KW-1185">Reference proteome</keyword>
<reference evidence="2" key="3">
    <citation type="submission" date="2025-09" db="UniProtKB">
        <authorList>
            <consortium name="Ensembl"/>
        </authorList>
    </citation>
    <scope>IDENTIFICATION</scope>
</reference>
<dbReference type="Ensembl" id="ENSCINT00000034450.1">
    <property type="protein sequence ID" value="ENSCINP00000033220.1"/>
    <property type="gene ID" value="ENSCING00000023757.1"/>
</dbReference>
<dbReference type="PANTHER" id="PTHR46769:SF2">
    <property type="entry name" value="FIBROCYSTIN-L ISOFORM 2 PRECURSOR-RELATED"/>
    <property type="match status" value="1"/>
</dbReference>
<dbReference type="PANTHER" id="PTHR46769">
    <property type="entry name" value="POLYCYSTIC KIDNEY AND HEPATIC DISEASE 1 (AUTOSOMAL RECESSIVE)-LIKE 1"/>
    <property type="match status" value="1"/>
</dbReference>
<sequence length="73" mass="8070">MYVAEFTANNVKLQADGTRDLVMWTNPSNEDAVHPTILSQTSLINVEEASKVFIDRPSLGKINPADCVDMECD</sequence>
<reference evidence="3" key="1">
    <citation type="journal article" date="2002" name="Science">
        <title>The draft genome of Ciona intestinalis: insights into chordate and vertebrate origins.</title>
        <authorList>
            <person name="Dehal P."/>
            <person name="Satou Y."/>
            <person name="Campbell R.K."/>
            <person name="Chapman J."/>
            <person name="Degnan B."/>
            <person name="De Tomaso A."/>
            <person name="Davidson B."/>
            <person name="Di Gregorio A."/>
            <person name="Gelpke M."/>
            <person name="Goodstein D.M."/>
            <person name="Harafuji N."/>
            <person name="Hastings K.E."/>
            <person name="Ho I."/>
            <person name="Hotta K."/>
            <person name="Huang W."/>
            <person name="Kawashima T."/>
            <person name="Lemaire P."/>
            <person name="Martinez D."/>
            <person name="Meinertzhagen I.A."/>
            <person name="Necula S."/>
            <person name="Nonaka M."/>
            <person name="Putnam N."/>
            <person name="Rash S."/>
            <person name="Saiga H."/>
            <person name="Satake M."/>
            <person name="Terry A."/>
            <person name="Yamada L."/>
            <person name="Wang H.G."/>
            <person name="Awazu S."/>
            <person name="Azumi K."/>
            <person name="Boore J."/>
            <person name="Branno M."/>
            <person name="Chin-Bow S."/>
            <person name="DeSantis R."/>
            <person name="Doyle S."/>
            <person name="Francino P."/>
            <person name="Keys D.N."/>
            <person name="Haga S."/>
            <person name="Hayashi H."/>
            <person name="Hino K."/>
            <person name="Imai K.S."/>
            <person name="Inaba K."/>
            <person name="Kano S."/>
            <person name="Kobayashi K."/>
            <person name="Kobayashi M."/>
            <person name="Lee B.I."/>
            <person name="Makabe K.W."/>
            <person name="Manohar C."/>
            <person name="Matassi G."/>
            <person name="Medina M."/>
            <person name="Mochizuki Y."/>
            <person name="Mount S."/>
            <person name="Morishita T."/>
            <person name="Miura S."/>
            <person name="Nakayama A."/>
            <person name="Nishizaka S."/>
            <person name="Nomoto H."/>
            <person name="Ohta F."/>
            <person name="Oishi K."/>
            <person name="Rigoutsos I."/>
            <person name="Sano M."/>
            <person name="Sasaki A."/>
            <person name="Sasakura Y."/>
            <person name="Shoguchi E."/>
            <person name="Shin-i T."/>
            <person name="Spagnuolo A."/>
            <person name="Stainier D."/>
            <person name="Suzuki M.M."/>
            <person name="Tassy O."/>
            <person name="Takatori N."/>
            <person name="Tokuoka M."/>
            <person name="Yagi K."/>
            <person name="Yoshizaki F."/>
            <person name="Wada S."/>
            <person name="Zhang C."/>
            <person name="Hyatt P.D."/>
            <person name="Larimer F."/>
            <person name="Detter C."/>
            <person name="Doggett N."/>
            <person name="Glavina T."/>
            <person name="Hawkins T."/>
            <person name="Richardson P."/>
            <person name="Lucas S."/>
            <person name="Kohara Y."/>
            <person name="Levine M."/>
            <person name="Satoh N."/>
            <person name="Rokhsar D.S."/>
        </authorList>
    </citation>
    <scope>NUCLEOTIDE SEQUENCE [LARGE SCALE GENOMIC DNA]</scope>
</reference>
<name>H2XU86_CIOIN</name>
<dbReference type="InParanoid" id="H2XU86"/>
<accession>H2XU86</accession>
<dbReference type="STRING" id="7719.ENSCINP00000033220"/>
<dbReference type="HOGENOM" id="CLU_2711170_0_0_1"/>
<organism evidence="2 3">
    <name type="scientific">Ciona intestinalis</name>
    <name type="common">Transparent sea squirt</name>
    <name type="synonym">Ascidia intestinalis</name>
    <dbReference type="NCBI Taxonomy" id="7719"/>
    <lineage>
        <taxon>Eukaryota</taxon>
        <taxon>Metazoa</taxon>
        <taxon>Chordata</taxon>
        <taxon>Tunicata</taxon>
        <taxon>Ascidiacea</taxon>
        <taxon>Phlebobranchia</taxon>
        <taxon>Cionidae</taxon>
        <taxon>Ciona</taxon>
    </lineage>
</organism>